<evidence type="ECO:0000256" key="3">
    <source>
        <dbReference type="ARBA" id="ARBA00005296"/>
    </source>
</evidence>
<dbReference type="Pfam" id="PF01849">
    <property type="entry name" value="NAC"/>
    <property type="match status" value="1"/>
</dbReference>
<evidence type="ECO:0000256" key="4">
    <source>
        <dbReference type="ARBA" id="ARBA00022927"/>
    </source>
</evidence>
<comment type="subcellular location">
    <subcellularLocation>
        <location evidence="2">Cytoplasm</location>
    </subcellularLocation>
    <subcellularLocation>
        <location evidence="1">Nucleus</location>
    </subcellularLocation>
</comment>
<dbReference type="InterPro" id="IPR038187">
    <property type="entry name" value="NAC_A/B_dom_sf"/>
</dbReference>
<dbReference type="Gene3D" id="2.20.70.30">
    <property type="entry name" value="Nascent polypeptide-associated complex domain"/>
    <property type="match status" value="1"/>
</dbReference>
<dbReference type="STRING" id="931890.G8JQ97"/>
<evidence type="ECO:0000313" key="10">
    <source>
        <dbReference type="EMBL" id="AET38255.1"/>
    </source>
</evidence>
<proteinExistence type="inferred from homology"/>
<keyword evidence="4" id="KW-0653">Protein transport</keyword>
<organism evidence="10 11">
    <name type="scientific">Eremothecium cymbalariae (strain CBS 270.75 / DBVPG 7215 / KCTC 17166 / NRRL Y-17582)</name>
    <name type="common">Yeast</name>
    <dbReference type="NCBI Taxonomy" id="931890"/>
    <lineage>
        <taxon>Eukaryota</taxon>
        <taxon>Fungi</taxon>
        <taxon>Dikarya</taxon>
        <taxon>Ascomycota</taxon>
        <taxon>Saccharomycotina</taxon>
        <taxon>Saccharomycetes</taxon>
        <taxon>Saccharomycetales</taxon>
        <taxon>Saccharomycetaceae</taxon>
        <taxon>Eremothecium</taxon>
    </lineage>
</organism>
<evidence type="ECO:0000313" key="11">
    <source>
        <dbReference type="Proteomes" id="UP000006790"/>
    </source>
</evidence>
<dbReference type="GeneID" id="11471899"/>
<comment type="similarity">
    <text evidence="3 7">Belongs to the NAC-beta family.</text>
</comment>
<dbReference type="EMBL" id="CP002498">
    <property type="protein sequence ID" value="AET38255.1"/>
    <property type="molecule type" value="Genomic_DNA"/>
</dbReference>
<keyword evidence="5 7" id="KW-0805">Transcription regulation</keyword>
<dbReference type="AlphaFoldDB" id="G8JQ97"/>
<dbReference type="FunCoup" id="G8JQ97">
    <property type="interactions" value="1166"/>
</dbReference>
<dbReference type="OrthoDB" id="8033832at2759"/>
<feature type="region of interest" description="Disordered" evidence="8">
    <location>
        <begin position="14"/>
        <end position="44"/>
    </location>
</feature>
<evidence type="ECO:0000256" key="6">
    <source>
        <dbReference type="ARBA" id="ARBA00023163"/>
    </source>
</evidence>
<dbReference type="KEGG" id="erc:Ecym_2535"/>
<dbReference type="GO" id="GO:0051082">
    <property type="term" value="F:unfolded protein binding"/>
    <property type="evidence" value="ECO:0007669"/>
    <property type="project" value="EnsemblFungi"/>
</dbReference>
<evidence type="ECO:0000256" key="7">
    <source>
        <dbReference type="RuleBase" id="RU361272"/>
    </source>
</evidence>
<feature type="compositionally biased region" description="Basic and acidic residues" evidence="8">
    <location>
        <begin position="135"/>
        <end position="146"/>
    </location>
</feature>
<sequence>MPIDQEKLAKLQKLSANNKVGGTRRKLAKKAGSSGSSSKDDTKLQSQLSKLKAVTIDHVEEANFFKEDGNVLHFNKVGVQVAPQHNTSVFYGIPQEKSLQDLFPGIIPQLGAESINALTQMAAQLQGGQAGQQHGDLDSIGNKKDEDIPELVQGQSFDADVE</sequence>
<keyword evidence="6 7" id="KW-0804">Transcription</keyword>
<feature type="region of interest" description="Disordered" evidence="8">
    <location>
        <begin position="126"/>
        <end position="162"/>
    </location>
</feature>
<keyword evidence="11" id="KW-1185">Reference proteome</keyword>
<dbReference type="GO" id="GO:0005854">
    <property type="term" value="C:nascent polypeptide-associated complex"/>
    <property type="evidence" value="ECO:0007669"/>
    <property type="project" value="EnsemblFungi"/>
</dbReference>
<dbReference type="PANTHER" id="PTHR10351">
    <property type="entry name" value="TRANSCRIPTION FACTOR BTF3 FAMILY MEMBER"/>
    <property type="match status" value="1"/>
</dbReference>
<dbReference type="OMA" id="AGDTYME"/>
<feature type="domain" description="NAC-A/B" evidence="9">
    <location>
        <begin position="38"/>
        <end position="103"/>
    </location>
</feature>
<dbReference type="CDD" id="cd22055">
    <property type="entry name" value="NAC_BTF3"/>
    <property type="match status" value="1"/>
</dbReference>
<evidence type="ECO:0000256" key="8">
    <source>
        <dbReference type="SAM" id="MobiDB-lite"/>
    </source>
</evidence>
<keyword evidence="4" id="KW-0813">Transport</keyword>
<dbReference type="GO" id="GO:0000423">
    <property type="term" value="P:mitophagy"/>
    <property type="evidence" value="ECO:0007669"/>
    <property type="project" value="EnsemblFungi"/>
</dbReference>
<evidence type="ECO:0000256" key="1">
    <source>
        <dbReference type="ARBA" id="ARBA00004123"/>
    </source>
</evidence>
<dbReference type="InParanoid" id="G8JQ97"/>
<dbReference type="FunFam" id="2.20.70.30:FF:000001">
    <property type="entry name" value="Transcription factor BTF3 homolog"/>
    <property type="match status" value="1"/>
</dbReference>
<dbReference type="InterPro" id="IPR002715">
    <property type="entry name" value="Nas_poly-pep-assoc_cplx_dom"/>
</dbReference>
<dbReference type="eggNOG" id="KOG2240">
    <property type="taxonomic scope" value="Eukaryota"/>
</dbReference>
<dbReference type="GO" id="GO:0015031">
    <property type="term" value="P:protein transport"/>
    <property type="evidence" value="ECO:0007669"/>
    <property type="project" value="UniProtKB-KW"/>
</dbReference>
<dbReference type="RefSeq" id="XP_003645072.1">
    <property type="nucleotide sequence ID" value="XM_003645024.1"/>
</dbReference>
<gene>
    <name evidence="10" type="ordered locus">Ecym_2535</name>
</gene>
<dbReference type="PROSITE" id="PS51151">
    <property type="entry name" value="NAC_AB"/>
    <property type="match status" value="1"/>
</dbReference>
<dbReference type="SMART" id="SM01407">
    <property type="entry name" value="NAC"/>
    <property type="match status" value="1"/>
</dbReference>
<evidence type="ECO:0000256" key="2">
    <source>
        <dbReference type="ARBA" id="ARBA00004496"/>
    </source>
</evidence>
<dbReference type="HOGENOM" id="CLU_098726_2_2_1"/>
<evidence type="ECO:0000259" key="9">
    <source>
        <dbReference type="PROSITE" id="PS51151"/>
    </source>
</evidence>
<comment type="subunit">
    <text evidence="7">Part of the nascent polypeptide-associated complex (NAC).</text>
</comment>
<name>G8JQ97_ERECY</name>
<accession>G8JQ97</accession>
<reference evidence="11" key="1">
    <citation type="journal article" date="2012" name="G3 (Bethesda)">
        <title>Pichia sorbitophila, an interspecies yeast hybrid reveals early steps of genome resolution following polyploidization.</title>
        <authorList>
            <person name="Leh Louis V."/>
            <person name="Despons L."/>
            <person name="Friedrich A."/>
            <person name="Martin T."/>
            <person name="Durrens P."/>
            <person name="Casaregola S."/>
            <person name="Neuveglise C."/>
            <person name="Fairhead C."/>
            <person name="Marck C."/>
            <person name="Cruz J.A."/>
            <person name="Straub M.L."/>
            <person name="Kugler V."/>
            <person name="Sacerdot C."/>
            <person name="Uzunov Z."/>
            <person name="Thierry A."/>
            <person name="Weiss S."/>
            <person name="Bleykasten C."/>
            <person name="De Montigny J."/>
            <person name="Jacques N."/>
            <person name="Jung P."/>
            <person name="Lemaire M."/>
            <person name="Mallet S."/>
            <person name="Morel G."/>
            <person name="Richard G.F."/>
            <person name="Sarkar A."/>
            <person name="Savel G."/>
            <person name="Schacherer J."/>
            <person name="Seret M.L."/>
            <person name="Talla E."/>
            <person name="Samson G."/>
            <person name="Jubin C."/>
            <person name="Poulain J."/>
            <person name="Vacherie B."/>
            <person name="Barbe V."/>
            <person name="Pelletier E."/>
            <person name="Sherman D.J."/>
            <person name="Westhof E."/>
            <person name="Weissenbach J."/>
            <person name="Baret P.V."/>
            <person name="Wincker P."/>
            <person name="Gaillardin C."/>
            <person name="Dujon B."/>
            <person name="Souciet J.L."/>
        </authorList>
    </citation>
    <scope>NUCLEOTIDE SEQUENCE [LARGE SCALE GENOMIC DNA]</scope>
    <source>
        <strain evidence="11">CBS 270.75 / DBVPG 7215 / KCTC 17166 / NRRL Y-17582</strain>
    </source>
</reference>
<dbReference type="Proteomes" id="UP000006790">
    <property type="component" value="Chromosome 2"/>
</dbReference>
<evidence type="ECO:0000256" key="5">
    <source>
        <dbReference type="ARBA" id="ARBA00023015"/>
    </source>
</evidence>
<dbReference type="InterPro" id="IPR039370">
    <property type="entry name" value="BTF3"/>
</dbReference>
<dbReference type="GO" id="GO:0006613">
    <property type="term" value="P:cotranslational protein targeting to membrane"/>
    <property type="evidence" value="ECO:0007669"/>
    <property type="project" value="EnsemblFungi"/>
</dbReference>
<protein>
    <recommendedName>
        <fullName evidence="7">Nascent polypeptide-associated complex subunit beta</fullName>
    </recommendedName>
</protein>
<dbReference type="GO" id="GO:0005634">
    <property type="term" value="C:nucleus"/>
    <property type="evidence" value="ECO:0007669"/>
    <property type="project" value="UniProtKB-SubCell"/>
</dbReference>